<protein>
    <recommendedName>
        <fullName evidence="5">Sec-independent protein translocase protein TatC</fullName>
    </recommendedName>
</protein>
<keyword evidence="5" id="KW-1003">Cell membrane</keyword>
<keyword evidence="4 5" id="KW-0472">Membrane</keyword>
<keyword evidence="7" id="KW-1185">Reference proteome</keyword>
<dbReference type="GO" id="GO:0043953">
    <property type="term" value="P:protein transport by the Tat complex"/>
    <property type="evidence" value="ECO:0007669"/>
    <property type="project" value="UniProtKB-UniRule"/>
</dbReference>
<evidence type="ECO:0000313" key="6">
    <source>
        <dbReference type="EMBL" id="ALC17382.1"/>
    </source>
</evidence>
<organism evidence="6 7">
    <name type="scientific">Desulfuromonas soudanensis</name>
    <dbReference type="NCBI Taxonomy" id="1603606"/>
    <lineage>
        <taxon>Bacteria</taxon>
        <taxon>Pseudomonadati</taxon>
        <taxon>Thermodesulfobacteriota</taxon>
        <taxon>Desulfuromonadia</taxon>
        <taxon>Desulfuromonadales</taxon>
        <taxon>Desulfuromonadaceae</taxon>
        <taxon>Desulfuromonas</taxon>
    </lineage>
</organism>
<feature type="transmembrane region" description="Helical" evidence="5">
    <location>
        <begin position="105"/>
        <end position="129"/>
    </location>
</feature>
<name>A0A0M4DJQ7_9BACT</name>
<keyword evidence="5" id="KW-0653">Protein transport</keyword>
<dbReference type="STRING" id="1603606.DSOUD_2630"/>
<dbReference type="Pfam" id="PF00902">
    <property type="entry name" value="TatC"/>
    <property type="match status" value="1"/>
</dbReference>
<accession>A0A0M4DJQ7</accession>
<reference evidence="6 7" key="1">
    <citation type="submission" date="2015-07" db="EMBL/GenBank/DDBJ databases">
        <title>Isolation and Genomic Characterization of a Novel Halophilic Metal-Reducing Deltaproteobacterium from the Deep Subsurface.</title>
        <authorList>
            <person name="Badalamenti J.P."/>
            <person name="Summers Z.M."/>
            <person name="Gralnick J.A."/>
            <person name="Bond D.R."/>
        </authorList>
    </citation>
    <scope>NUCLEOTIDE SEQUENCE [LARGE SCALE GENOMIC DNA]</scope>
    <source>
        <strain evidence="6 7">WTL</strain>
    </source>
</reference>
<keyword evidence="3 5" id="KW-1133">Transmembrane helix</keyword>
<keyword evidence="2 5" id="KW-0812">Transmembrane</keyword>
<evidence type="ECO:0000256" key="2">
    <source>
        <dbReference type="ARBA" id="ARBA00022692"/>
    </source>
</evidence>
<evidence type="ECO:0000313" key="7">
    <source>
        <dbReference type="Proteomes" id="UP000057158"/>
    </source>
</evidence>
<dbReference type="EMBL" id="CP010802">
    <property type="protein sequence ID" value="ALC17382.1"/>
    <property type="molecule type" value="Genomic_DNA"/>
</dbReference>
<dbReference type="PANTHER" id="PTHR30371:SF0">
    <property type="entry name" value="SEC-INDEPENDENT PROTEIN TRANSLOCASE PROTEIN TATC, CHLOROPLASTIC-RELATED"/>
    <property type="match status" value="1"/>
</dbReference>
<gene>
    <name evidence="5 6" type="primary">tatC</name>
    <name evidence="6" type="ORF">DSOUD_2630</name>
</gene>
<dbReference type="GO" id="GO:0009977">
    <property type="term" value="F:proton motive force dependent protein transmembrane transporter activity"/>
    <property type="evidence" value="ECO:0007669"/>
    <property type="project" value="TreeGrafter"/>
</dbReference>
<sequence length="241" mass="26558">MLEGQKPLTDHLEDLRKKLMIAGGCWLVCFLLLLNMSARLFHWLSAPLQEALPPGSSLVFLSATEPVFTHLTVAATAALIISLPVILWQFWAFLASALHWQKGRLGAAFVMTSYLCFLSGAWLGFNYIFPVIFKVLIRMGSGSGELDAMLSMGSYLSLALKMVLAFGMVCELPVLMILLARLGTVDRCWFVAQRKYMLIVGFTFGALITPGPDVLSQCSIAIPFVILYEVGILGCRIFGKE</sequence>
<dbReference type="PRINTS" id="PR01840">
    <property type="entry name" value="TATCFAMILY"/>
</dbReference>
<feature type="transmembrane region" description="Helical" evidence="5">
    <location>
        <begin position="67"/>
        <end position="93"/>
    </location>
</feature>
<dbReference type="KEGG" id="des:DSOUD_2630"/>
<feature type="transmembrane region" description="Helical" evidence="5">
    <location>
        <begin position="21"/>
        <end position="44"/>
    </location>
</feature>
<evidence type="ECO:0000256" key="3">
    <source>
        <dbReference type="ARBA" id="ARBA00022989"/>
    </source>
</evidence>
<dbReference type="GO" id="GO:0033281">
    <property type="term" value="C:TAT protein transport complex"/>
    <property type="evidence" value="ECO:0007669"/>
    <property type="project" value="UniProtKB-UniRule"/>
</dbReference>
<comment type="subunit">
    <text evidence="5">Forms a complex with TatA.</text>
</comment>
<evidence type="ECO:0000256" key="1">
    <source>
        <dbReference type="ARBA" id="ARBA00004141"/>
    </source>
</evidence>
<dbReference type="NCBIfam" id="TIGR00945">
    <property type="entry name" value="tatC"/>
    <property type="match status" value="1"/>
</dbReference>
<comment type="subcellular location">
    <subcellularLocation>
        <location evidence="5">Cell membrane</location>
        <topology evidence="5">Multi-pass membrane protein</topology>
    </subcellularLocation>
    <subcellularLocation>
        <location evidence="1">Membrane</location>
        <topology evidence="1">Multi-pass membrane protein</topology>
    </subcellularLocation>
</comment>
<proteinExistence type="inferred from homology"/>
<dbReference type="InterPro" id="IPR002033">
    <property type="entry name" value="TatC"/>
</dbReference>
<keyword evidence="5" id="KW-0813">Transport</keyword>
<comment type="function">
    <text evidence="5">Part of the twin-arginine translocation (Tat) system that transports large folded proteins containing a characteristic twin-arginine motif in their signal peptide across membranes.</text>
</comment>
<dbReference type="RefSeq" id="WP_053551394.1">
    <property type="nucleotide sequence ID" value="NZ_CP010802.1"/>
</dbReference>
<comment type="similarity">
    <text evidence="5">Belongs to the TatC family.</text>
</comment>
<feature type="transmembrane region" description="Helical" evidence="5">
    <location>
        <begin position="196"/>
        <end position="214"/>
    </location>
</feature>
<dbReference type="Proteomes" id="UP000057158">
    <property type="component" value="Chromosome"/>
</dbReference>
<feature type="transmembrane region" description="Helical" evidence="5">
    <location>
        <begin position="220"/>
        <end position="239"/>
    </location>
</feature>
<dbReference type="OrthoDB" id="9777044at2"/>
<keyword evidence="5" id="KW-0811">Translocation</keyword>
<dbReference type="PATRIC" id="fig|1603606.3.peg.2854"/>
<dbReference type="HAMAP" id="MF_00902">
    <property type="entry name" value="TatC"/>
    <property type="match status" value="1"/>
</dbReference>
<dbReference type="GO" id="GO:0065002">
    <property type="term" value="P:intracellular protein transmembrane transport"/>
    <property type="evidence" value="ECO:0007669"/>
    <property type="project" value="TreeGrafter"/>
</dbReference>
<evidence type="ECO:0000256" key="4">
    <source>
        <dbReference type="ARBA" id="ARBA00023136"/>
    </source>
</evidence>
<feature type="transmembrane region" description="Helical" evidence="5">
    <location>
        <begin position="158"/>
        <end position="184"/>
    </location>
</feature>
<evidence type="ECO:0000256" key="5">
    <source>
        <dbReference type="HAMAP-Rule" id="MF_00902"/>
    </source>
</evidence>
<dbReference type="PANTHER" id="PTHR30371">
    <property type="entry name" value="SEC-INDEPENDENT PROTEIN TRANSLOCASE PROTEIN TATC"/>
    <property type="match status" value="1"/>
</dbReference>
<dbReference type="AlphaFoldDB" id="A0A0M4DJQ7"/>